<evidence type="ECO:0000313" key="7">
    <source>
        <dbReference type="EMBL" id="VDL61737.1"/>
    </source>
</evidence>
<evidence type="ECO:0000256" key="5">
    <source>
        <dbReference type="ARBA" id="ARBA00023136"/>
    </source>
</evidence>
<dbReference type="InterPro" id="IPR006696">
    <property type="entry name" value="DUF423"/>
</dbReference>
<dbReference type="Proteomes" id="UP000274504">
    <property type="component" value="Unassembled WGS sequence"/>
</dbReference>
<dbReference type="GO" id="GO:0016020">
    <property type="term" value="C:membrane"/>
    <property type="evidence" value="ECO:0007669"/>
    <property type="project" value="UniProtKB-SubCell"/>
</dbReference>
<dbReference type="OrthoDB" id="269173at2759"/>
<evidence type="ECO:0000313" key="8">
    <source>
        <dbReference type="Proteomes" id="UP000274504"/>
    </source>
</evidence>
<keyword evidence="4 6" id="KW-1133">Transmembrane helix</keyword>
<reference evidence="7 8" key="2">
    <citation type="submission" date="2018-11" db="EMBL/GenBank/DDBJ databases">
        <authorList>
            <consortium name="Pathogen Informatics"/>
        </authorList>
    </citation>
    <scope>NUCLEOTIDE SEQUENCE [LARGE SCALE GENOMIC DNA]</scope>
</reference>
<evidence type="ECO:0000313" key="9">
    <source>
        <dbReference type="WBParaSite" id="HDID_0000942101-mRNA-1"/>
    </source>
</evidence>
<dbReference type="PANTHER" id="PTHR43461">
    <property type="entry name" value="TRANSMEMBRANE PROTEIN 256"/>
    <property type="match status" value="1"/>
</dbReference>
<dbReference type="EMBL" id="UYSG01011286">
    <property type="protein sequence ID" value="VDL61737.1"/>
    <property type="molecule type" value="Genomic_DNA"/>
</dbReference>
<dbReference type="Pfam" id="PF04241">
    <property type="entry name" value="DUF423"/>
    <property type="match status" value="1"/>
</dbReference>
<proteinExistence type="inferred from homology"/>
<evidence type="ECO:0000256" key="3">
    <source>
        <dbReference type="ARBA" id="ARBA00022692"/>
    </source>
</evidence>
<reference evidence="9" key="1">
    <citation type="submission" date="2017-02" db="UniProtKB">
        <authorList>
            <consortium name="WormBaseParasite"/>
        </authorList>
    </citation>
    <scope>IDENTIFICATION</scope>
</reference>
<name>A0A0R3SV47_HYMDI</name>
<organism evidence="9">
    <name type="scientific">Hymenolepis diminuta</name>
    <name type="common">Rat tapeworm</name>
    <dbReference type="NCBI Taxonomy" id="6216"/>
    <lineage>
        <taxon>Eukaryota</taxon>
        <taxon>Metazoa</taxon>
        <taxon>Spiralia</taxon>
        <taxon>Lophotrochozoa</taxon>
        <taxon>Platyhelminthes</taxon>
        <taxon>Cestoda</taxon>
        <taxon>Eucestoda</taxon>
        <taxon>Cyclophyllidea</taxon>
        <taxon>Hymenolepididae</taxon>
        <taxon>Hymenolepis</taxon>
    </lineage>
</organism>
<feature type="transmembrane region" description="Helical" evidence="6">
    <location>
        <begin position="37"/>
        <end position="59"/>
    </location>
</feature>
<evidence type="ECO:0000256" key="1">
    <source>
        <dbReference type="ARBA" id="ARBA00004141"/>
    </source>
</evidence>
<comment type="subcellular location">
    <subcellularLocation>
        <location evidence="1">Membrane</location>
        <topology evidence="1">Multi-pass membrane protein</topology>
    </subcellularLocation>
</comment>
<evidence type="ECO:0000256" key="6">
    <source>
        <dbReference type="SAM" id="Phobius"/>
    </source>
</evidence>
<feature type="transmembrane region" description="Helical" evidence="6">
    <location>
        <begin position="124"/>
        <end position="143"/>
    </location>
</feature>
<accession>A0A0R3SV47</accession>
<evidence type="ECO:0000256" key="2">
    <source>
        <dbReference type="ARBA" id="ARBA00006208"/>
    </source>
</evidence>
<gene>
    <name evidence="7" type="ORF">HDID_LOCUS9419</name>
</gene>
<dbReference type="PANTHER" id="PTHR43461:SF1">
    <property type="entry name" value="TRANSMEMBRANE PROTEIN 256"/>
    <property type="match status" value="1"/>
</dbReference>
<dbReference type="STRING" id="6216.A0A0R3SV47"/>
<dbReference type="AlphaFoldDB" id="A0A0R3SV47"/>
<dbReference type="WBParaSite" id="HDID_0000942101-mRNA-1">
    <property type="protein sequence ID" value="HDID_0000942101-mRNA-1"/>
    <property type="gene ID" value="HDID_0000942101"/>
</dbReference>
<feature type="transmembrane region" description="Helical" evidence="6">
    <location>
        <begin position="100"/>
        <end position="118"/>
    </location>
</feature>
<sequence length="144" mass="15586">MDSIKWICSYLTWPLTQMTEKAPGIPIRISSGANAKLAGILGATAVAALAYSAHGRLILRDSERSGDRFKTFKNGADINILHSLALLGVQSSRFPKLTTALFLVGTVLFSGTCYYTALTNDRRLVRIAPIGGTTLIIAWLTFVL</sequence>
<keyword evidence="5 6" id="KW-0472">Membrane</keyword>
<keyword evidence="3 6" id="KW-0812">Transmembrane</keyword>
<evidence type="ECO:0000256" key="4">
    <source>
        <dbReference type="ARBA" id="ARBA00022989"/>
    </source>
</evidence>
<protein>
    <submittedName>
        <fullName evidence="9">UPF0382 membrane protein</fullName>
    </submittedName>
</protein>
<comment type="similarity">
    <text evidence="2">Belongs to the TMEM256 family.</text>
</comment>